<evidence type="ECO:0000256" key="3">
    <source>
        <dbReference type="SAM" id="SignalP"/>
    </source>
</evidence>
<feature type="chain" id="PRO_5041439748" description="Ig-like domain-containing protein" evidence="3">
    <location>
        <begin position="18"/>
        <end position="517"/>
    </location>
</feature>
<feature type="transmembrane region" description="Helical" evidence="2">
    <location>
        <begin position="349"/>
        <end position="376"/>
    </location>
</feature>
<keyword evidence="2" id="KW-1133">Transmembrane helix</keyword>
<keyword evidence="2" id="KW-0812">Transmembrane</keyword>
<sequence>MVRRNVWVVFFSQAVLTVPIISGTDNLPLLLPSKRCLCPKEDYICEVTSGVGIVWRTVTINETGLSVINDEDTLYIEEGGFQIRFVRNLGNFTSVLHVSNLNLNETDITCEGVYFDQISRLRLTNTTKICIAGPASPPTSLSVVWDPPSAVVSFQSPVYGGECADYYVVTAISEERTVLCNATSHASERNCSIDIGDGNVNDYNFTVHGVTRVNDSFVYNGETATDCCLPFPENVRAVEEECGHITVGWKSNHVIEPVNTTISWRGVHSSGARHYERGSSEDSHLLTYFSETGPVEIAVTFSSAVCNKTTTITHSLINRKSCLTASKTTPTPTPGVTQTETLKPTADPYLAIGVGVGAALLVVVTTTVAVAVWCLVKKNRPNSESVPSSCGDELKILGSQTSKGCGDPPETPAPTAPETETDNTRPDVLPPLYDDINTLTREKKDKPLSMPMYHVLEGPTLVESAPETQEQESSATDIPLYSVVDKSKKKKKATVPADPVRDQEEEREEDMPDKQDT</sequence>
<dbReference type="AlphaFoldDB" id="A0AA35R757"/>
<evidence type="ECO:0000256" key="1">
    <source>
        <dbReference type="SAM" id="MobiDB-lite"/>
    </source>
</evidence>
<keyword evidence="5" id="KW-1185">Reference proteome</keyword>
<dbReference type="EMBL" id="CASHTH010000602">
    <property type="protein sequence ID" value="CAI8005356.1"/>
    <property type="molecule type" value="Genomic_DNA"/>
</dbReference>
<proteinExistence type="predicted"/>
<evidence type="ECO:0000256" key="2">
    <source>
        <dbReference type="SAM" id="Phobius"/>
    </source>
</evidence>
<keyword evidence="3" id="KW-0732">Signal</keyword>
<evidence type="ECO:0000313" key="4">
    <source>
        <dbReference type="EMBL" id="CAI8005356.1"/>
    </source>
</evidence>
<accession>A0AA35R757</accession>
<feature type="compositionally biased region" description="Polar residues" evidence="1">
    <location>
        <begin position="466"/>
        <end position="476"/>
    </location>
</feature>
<evidence type="ECO:0000313" key="5">
    <source>
        <dbReference type="Proteomes" id="UP001174909"/>
    </source>
</evidence>
<feature type="signal peptide" evidence="3">
    <location>
        <begin position="1"/>
        <end position="17"/>
    </location>
</feature>
<feature type="region of interest" description="Disordered" evidence="1">
    <location>
        <begin position="381"/>
        <end position="433"/>
    </location>
</feature>
<comment type="caution">
    <text evidence="4">The sequence shown here is derived from an EMBL/GenBank/DDBJ whole genome shotgun (WGS) entry which is preliminary data.</text>
</comment>
<protein>
    <recommendedName>
        <fullName evidence="6">Ig-like domain-containing protein</fullName>
    </recommendedName>
</protein>
<evidence type="ECO:0008006" key="6">
    <source>
        <dbReference type="Google" id="ProtNLM"/>
    </source>
</evidence>
<organism evidence="4 5">
    <name type="scientific">Geodia barretti</name>
    <name type="common">Barrett's horny sponge</name>
    <dbReference type="NCBI Taxonomy" id="519541"/>
    <lineage>
        <taxon>Eukaryota</taxon>
        <taxon>Metazoa</taxon>
        <taxon>Porifera</taxon>
        <taxon>Demospongiae</taxon>
        <taxon>Heteroscleromorpha</taxon>
        <taxon>Tetractinellida</taxon>
        <taxon>Astrophorina</taxon>
        <taxon>Geodiidae</taxon>
        <taxon>Geodia</taxon>
    </lineage>
</organism>
<feature type="region of interest" description="Disordered" evidence="1">
    <location>
        <begin position="455"/>
        <end position="517"/>
    </location>
</feature>
<dbReference type="Proteomes" id="UP001174909">
    <property type="component" value="Unassembled WGS sequence"/>
</dbReference>
<gene>
    <name evidence="4" type="ORF">GBAR_LOCUS4179</name>
</gene>
<keyword evidence="2" id="KW-0472">Membrane</keyword>
<reference evidence="4" key="1">
    <citation type="submission" date="2023-03" db="EMBL/GenBank/DDBJ databases">
        <authorList>
            <person name="Steffen K."/>
            <person name="Cardenas P."/>
        </authorList>
    </citation>
    <scope>NUCLEOTIDE SEQUENCE</scope>
</reference>
<name>A0AA35R757_GEOBA</name>